<evidence type="ECO:0000313" key="3">
    <source>
        <dbReference type="Proteomes" id="UP000215914"/>
    </source>
</evidence>
<comment type="caution">
    <text evidence="2">The sequence shown here is derived from an EMBL/GenBank/DDBJ whole genome shotgun (WGS) entry which is preliminary data.</text>
</comment>
<protein>
    <submittedName>
        <fullName evidence="2">Uncharacterized protein</fullName>
    </submittedName>
</protein>
<keyword evidence="1" id="KW-0175">Coiled coil</keyword>
<proteinExistence type="predicted"/>
<evidence type="ECO:0000256" key="1">
    <source>
        <dbReference type="SAM" id="Coils"/>
    </source>
</evidence>
<reference evidence="2" key="2">
    <citation type="submission" date="2020-06" db="EMBL/GenBank/DDBJ databases">
        <title>Helianthus annuus Genome sequencing and assembly Release 2.</title>
        <authorList>
            <person name="Gouzy J."/>
            <person name="Langlade N."/>
            <person name="Munos S."/>
        </authorList>
    </citation>
    <scope>NUCLEOTIDE SEQUENCE</scope>
    <source>
        <tissue evidence="2">Leaves</tissue>
    </source>
</reference>
<feature type="coiled-coil region" evidence="1">
    <location>
        <begin position="77"/>
        <end position="115"/>
    </location>
</feature>
<dbReference type="Proteomes" id="UP000215914">
    <property type="component" value="Unassembled WGS sequence"/>
</dbReference>
<sequence>MWQRGFDYHRPPRNVLWGDNVTNDPSACREILTGLGTPFETARARGLTHQNQQNQLASMLVGSSIIANAVLEDYNVLARREEENIQLRAEAEAMVKAAREGVEQMERQKAAFERLKQTERWAASAGLEQVRSLAKLLSVERKLWKEACARENEKLFRVRQ</sequence>
<dbReference type="EMBL" id="MNCJ02000328">
    <property type="protein sequence ID" value="KAF5775593.1"/>
    <property type="molecule type" value="Genomic_DNA"/>
</dbReference>
<gene>
    <name evidence="2" type="ORF">HanXRQr2_Chr13g0613821</name>
</gene>
<accession>A0A9K3ELJ4</accession>
<organism evidence="2 3">
    <name type="scientific">Helianthus annuus</name>
    <name type="common">Common sunflower</name>
    <dbReference type="NCBI Taxonomy" id="4232"/>
    <lineage>
        <taxon>Eukaryota</taxon>
        <taxon>Viridiplantae</taxon>
        <taxon>Streptophyta</taxon>
        <taxon>Embryophyta</taxon>
        <taxon>Tracheophyta</taxon>
        <taxon>Spermatophyta</taxon>
        <taxon>Magnoliopsida</taxon>
        <taxon>eudicotyledons</taxon>
        <taxon>Gunneridae</taxon>
        <taxon>Pentapetalae</taxon>
        <taxon>asterids</taxon>
        <taxon>campanulids</taxon>
        <taxon>Asterales</taxon>
        <taxon>Asteraceae</taxon>
        <taxon>Asteroideae</taxon>
        <taxon>Heliantheae alliance</taxon>
        <taxon>Heliantheae</taxon>
        <taxon>Helianthus</taxon>
    </lineage>
</organism>
<dbReference type="AlphaFoldDB" id="A0A9K3ELJ4"/>
<evidence type="ECO:0000313" key="2">
    <source>
        <dbReference type="EMBL" id="KAF5775593.1"/>
    </source>
</evidence>
<reference evidence="2" key="1">
    <citation type="journal article" date="2017" name="Nature">
        <title>The sunflower genome provides insights into oil metabolism, flowering and Asterid evolution.</title>
        <authorList>
            <person name="Badouin H."/>
            <person name="Gouzy J."/>
            <person name="Grassa C.J."/>
            <person name="Murat F."/>
            <person name="Staton S.E."/>
            <person name="Cottret L."/>
            <person name="Lelandais-Briere C."/>
            <person name="Owens G.L."/>
            <person name="Carrere S."/>
            <person name="Mayjonade B."/>
            <person name="Legrand L."/>
            <person name="Gill N."/>
            <person name="Kane N.C."/>
            <person name="Bowers J.E."/>
            <person name="Hubner S."/>
            <person name="Bellec A."/>
            <person name="Berard A."/>
            <person name="Berges H."/>
            <person name="Blanchet N."/>
            <person name="Boniface M.C."/>
            <person name="Brunel D."/>
            <person name="Catrice O."/>
            <person name="Chaidir N."/>
            <person name="Claudel C."/>
            <person name="Donnadieu C."/>
            <person name="Faraut T."/>
            <person name="Fievet G."/>
            <person name="Helmstetter N."/>
            <person name="King M."/>
            <person name="Knapp S.J."/>
            <person name="Lai Z."/>
            <person name="Le Paslier M.C."/>
            <person name="Lippi Y."/>
            <person name="Lorenzon L."/>
            <person name="Mandel J.R."/>
            <person name="Marage G."/>
            <person name="Marchand G."/>
            <person name="Marquand E."/>
            <person name="Bret-Mestries E."/>
            <person name="Morien E."/>
            <person name="Nambeesan S."/>
            <person name="Nguyen T."/>
            <person name="Pegot-Espagnet P."/>
            <person name="Pouilly N."/>
            <person name="Raftis F."/>
            <person name="Sallet E."/>
            <person name="Schiex T."/>
            <person name="Thomas J."/>
            <person name="Vandecasteele C."/>
            <person name="Vares D."/>
            <person name="Vear F."/>
            <person name="Vautrin S."/>
            <person name="Crespi M."/>
            <person name="Mangin B."/>
            <person name="Burke J.M."/>
            <person name="Salse J."/>
            <person name="Munos S."/>
            <person name="Vincourt P."/>
            <person name="Rieseberg L.H."/>
            <person name="Langlade N.B."/>
        </authorList>
    </citation>
    <scope>NUCLEOTIDE SEQUENCE</scope>
    <source>
        <tissue evidence="2">Leaves</tissue>
    </source>
</reference>
<name>A0A9K3ELJ4_HELAN</name>
<dbReference type="Gramene" id="mRNA:HanXRQr2_Chr13g0613821">
    <property type="protein sequence ID" value="CDS:HanXRQr2_Chr13g0613821.1"/>
    <property type="gene ID" value="HanXRQr2_Chr13g0613821"/>
</dbReference>
<keyword evidence="3" id="KW-1185">Reference proteome</keyword>